<gene>
    <name evidence="2" type="ORF">PQO03_20200</name>
</gene>
<dbReference type="Proteomes" id="UP001214250">
    <property type="component" value="Chromosome 2"/>
</dbReference>
<dbReference type="EMBL" id="CP117812">
    <property type="protein sequence ID" value="WDE98145.1"/>
    <property type="molecule type" value="Genomic_DNA"/>
</dbReference>
<organism evidence="2 3">
    <name type="scientific">Lentisphaera profundi</name>
    <dbReference type="NCBI Taxonomy" id="1658616"/>
    <lineage>
        <taxon>Bacteria</taxon>
        <taxon>Pseudomonadati</taxon>
        <taxon>Lentisphaerota</taxon>
        <taxon>Lentisphaeria</taxon>
        <taxon>Lentisphaerales</taxon>
        <taxon>Lentisphaeraceae</taxon>
        <taxon>Lentisphaera</taxon>
    </lineage>
</organism>
<reference evidence="2 3" key="1">
    <citation type="submission" date="2023-02" db="EMBL/GenBank/DDBJ databases">
        <title>Genome sequence of Lentisphaera profundi SAORIC-696.</title>
        <authorList>
            <person name="Kim e."/>
            <person name="Cho J.-C."/>
            <person name="Choi A."/>
            <person name="Kang I."/>
        </authorList>
    </citation>
    <scope>NUCLEOTIDE SEQUENCE [LARGE SCALE GENOMIC DNA]</scope>
    <source>
        <strain evidence="2 3">SAORIC-696</strain>
    </source>
</reference>
<protein>
    <submittedName>
        <fullName evidence="2">PIN domain-containing protein</fullName>
    </submittedName>
</protein>
<proteinExistence type="predicted"/>
<name>A0ABY7VV93_9BACT</name>
<accession>A0ABY7VV93</accession>
<dbReference type="Gene3D" id="3.40.50.1010">
    <property type="entry name" value="5'-nuclease"/>
    <property type="match status" value="1"/>
</dbReference>
<evidence type="ECO:0000313" key="3">
    <source>
        <dbReference type="Proteomes" id="UP001214250"/>
    </source>
</evidence>
<dbReference type="Pfam" id="PF01850">
    <property type="entry name" value="PIN"/>
    <property type="match status" value="1"/>
</dbReference>
<dbReference type="SUPFAM" id="SSF88723">
    <property type="entry name" value="PIN domain-like"/>
    <property type="match status" value="1"/>
</dbReference>
<evidence type="ECO:0000313" key="2">
    <source>
        <dbReference type="EMBL" id="WDE98145.1"/>
    </source>
</evidence>
<dbReference type="RefSeq" id="WP_274152949.1">
    <property type="nucleotide sequence ID" value="NZ_CP117812.1"/>
</dbReference>
<dbReference type="InterPro" id="IPR029060">
    <property type="entry name" value="PIN-like_dom_sf"/>
</dbReference>
<sequence>MKVIVDTVIWSLALRRSTPEDNVINDFTSLIEDQRIIMLGPIKQEVLSGYSDPHKFKKLKEKLSYFPNSPILDIDYEQAAEFHNICRRKGIQGSHVDFLLCACACRLNAMIYTRDKDFDHYSKHIPIQLFISNNG</sequence>
<keyword evidence="3" id="KW-1185">Reference proteome</keyword>
<dbReference type="InterPro" id="IPR002716">
    <property type="entry name" value="PIN_dom"/>
</dbReference>
<evidence type="ECO:0000259" key="1">
    <source>
        <dbReference type="Pfam" id="PF01850"/>
    </source>
</evidence>
<feature type="domain" description="PIN" evidence="1">
    <location>
        <begin position="3"/>
        <end position="122"/>
    </location>
</feature>